<reference evidence="1" key="1">
    <citation type="submission" date="2019-08" db="EMBL/GenBank/DDBJ databases">
        <authorList>
            <person name="Kucharzyk K."/>
            <person name="Murdoch R.W."/>
            <person name="Higgins S."/>
            <person name="Loffler F."/>
        </authorList>
    </citation>
    <scope>NUCLEOTIDE SEQUENCE</scope>
</reference>
<gene>
    <name evidence="1" type="ORF">SDC9_186834</name>
</gene>
<sequence>MQPKRFRHPKVIVKLDYASSLYSITVFRFAVNDNYYKLVTNTKRQPITGTAFPFILILPTPRTKSN</sequence>
<organism evidence="1">
    <name type="scientific">bioreactor metagenome</name>
    <dbReference type="NCBI Taxonomy" id="1076179"/>
    <lineage>
        <taxon>unclassified sequences</taxon>
        <taxon>metagenomes</taxon>
        <taxon>ecological metagenomes</taxon>
    </lineage>
</organism>
<dbReference type="AlphaFoldDB" id="A0A645HL25"/>
<comment type="caution">
    <text evidence="1">The sequence shown here is derived from an EMBL/GenBank/DDBJ whole genome shotgun (WGS) entry which is preliminary data.</text>
</comment>
<protein>
    <submittedName>
        <fullName evidence="1">Uncharacterized protein</fullName>
    </submittedName>
</protein>
<proteinExistence type="predicted"/>
<accession>A0A645HL25</accession>
<evidence type="ECO:0000313" key="1">
    <source>
        <dbReference type="EMBL" id="MPN39306.1"/>
    </source>
</evidence>
<dbReference type="EMBL" id="VSSQ01095041">
    <property type="protein sequence ID" value="MPN39306.1"/>
    <property type="molecule type" value="Genomic_DNA"/>
</dbReference>
<name>A0A645HL25_9ZZZZ</name>